<dbReference type="GO" id="GO:0004519">
    <property type="term" value="F:endonuclease activity"/>
    <property type="evidence" value="ECO:0007669"/>
    <property type="project" value="UniProtKB-KW"/>
</dbReference>
<keyword evidence="2" id="KW-0255">Endonuclease</keyword>
<keyword evidence="2" id="KW-0378">Hydrolase</keyword>
<dbReference type="Gene3D" id="1.10.30.50">
    <property type="match status" value="1"/>
</dbReference>
<evidence type="ECO:0000313" key="2">
    <source>
        <dbReference type="EMBL" id="STO09583.1"/>
    </source>
</evidence>
<proteinExistence type="predicted"/>
<name>A0A377FZ47_9BACL</name>
<dbReference type="GO" id="GO:0008270">
    <property type="term" value="F:zinc ion binding"/>
    <property type="evidence" value="ECO:0007669"/>
    <property type="project" value="InterPro"/>
</dbReference>
<accession>A0A377FZ47</accession>
<reference evidence="2 3" key="1">
    <citation type="submission" date="2018-06" db="EMBL/GenBank/DDBJ databases">
        <authorList>
            <consortium name="Pathogen Informatics"/>
            <person name="Doyle S."/>
        </authorList>
    </citation>
    <scope>NUCLEOTIDE SEQUENCE [LARGE SCALE GENOMIC DNA]</scope>
    <source>
        <strain evidence="2 3">NCTC13163</strain>
    </source>
</reference>
<dbReference type="AlphaFoldDB" id="A0A377FZ47"/>
<dbReference type="InterPro" id="IPR002711">
    <property type="entry name" value="HNH"/>
</dbReference>
<feature type="domain" description="HNH" evidence="1">
    <location>
        <begin position="155"/>
        <end position="211"/>
    </location>
</feature>
<keyword evidence="2" id="KW-0540">Nuclease</keyword>
<gene>
    <name evidence="2" type="ORF">NCTC13163_03021</name>
</gene>
<dbReference type="GO" id="GO:0003676">
    <property type="term" value="F:nucleic acid binding"/>
    <property type="evidence" value="ECO:0007669"/>
    <property type="project" value="InterPro"/>
</dbReference>
<evidence type="ECO:0000259" key="1">
    <source>
        <dbReference type="Pfam" id="PF01844"/>
    </source>
</evidence>
<dbReference type="Pfam" id="PF01844">
    <property type="entry name" value="HNH"/>
    <property type="match status" value="1"/>
</dbReference>
<dbReference type="InterPro" id="IPR003615">
    <property type="entry name" value="HNH_nuc"/>
</dbReference>
<sequence length="228" mass="26723">MYLPPLQPSGRDREFRQYSDLERYQTVVGHLMDGLTHREMDERFLGLDSEKSKGYQSMGILHYLGLKKPFQSLFKGFSLEEMIEELKGQEGFETILAVLSAIDIGEYKALEDLRAEEIEEGKVVYEGREKYYYGKRYERDALNRKRAIEIHGVNCIVCNFNFEAVYGERGRDYIEIHHLKPLSTLNEPMRVDAETDLVPVCSNCHRMIHRRAEQVLLPDQLRKLMNNR</sequence>
<organism evidence="2 3">
    <name type="scientific">Exiguobacterium aurantiacum</name>
    <dbReference type="NCBI Taxonomy" id="33987"/>
    <lineage>
        <taxon>Bacteria</taxon>
        <taxon>Bacillati</taxon>
        <taxon>Bacillota</taxon>
        <taxon>Bacilli</taxon>
        <taxon>Bacillales</taxon>
        <taxon>Bacillales Family XII. Incertae Sedis</taxon>
        <taxon>Exiguobacterium</taxon>
    </lineage>
</organism>
<evidence type="ECO:0000313" key="3">
    <source>
        <dbReference type="Proteomes" id="UP000254060"/>
    </source>
</evidence>
<dbReference type="Proteomes" id="UP000254060">
    <property type="component" value="Unassembled WGS sequence"/>
</dbReference>
<dbReference type="CDD" id="cd00085">
    <property type="entry name" value="HNHc"/>
    <property type="match status" value="1"/>
</dbReference>
<protein>
    <submittedName>
        <fullName evidence="2">Predicted restriction endonuclease</fullName>
    </submittedName>
</protein>
<dbReference type="EMBL" id="UGGP01000001">
    <property type="protein sequence ID" value="STO09583.1"/>
    <property type="molecule type" value="Genomic_DNA"/>
</dbReference>